<feature type="compositionally biased region" description="Basic and acidic residues" evidence="1">
    <location>
        <begin position="218"/>
        <end position="230"/>
    </location>
</feature>
<feature type="compositionally biased region" description="Low complexity" evidence="1">
    <location>
        <begin position="204"/>
        <end position="216"/>
    </location>
</feature>
<feature type="compositionally biased region" description="Basic residues" evidence="1">
    <location>
        <begin position="29"/>
        <end position="38"/>
    </location>
</feature>
<accession>A0A9P4I7Q3</accession>
<evidence type="ECO:0000313" key="2">
    <source>
        <dbReference type="EMBL" id="KAF2095519.1"/>
    </source>
</evidence>
<sequence length="321" mass="35264">MAPKKQQTSSRRTTRTSSATPGDGVSKTSSHRRTRSPSKKAPGSASRQTRSSRKLAVSLSPLLSGEEIGNPQPRRRARHESPEHADDAVITTVETTAPDVGAKRKSSRLQQEAEARKVEYEKLLGEAKDLRQVNLQQEQAIWWLNCDIRALKEKKVSLKRAVASLLRNRVPFVDNEKKLADKNSTIVTDTPEVGGGSTEHDIIPAVSQQSPPSASPKHVSEQKRKREEMAAHSTPAGRQPFARDAAEKAMSAVMRHKPSTPSSLQREVSHDGTMGAFMEVGVSSRPRPILTQSFLEKVGEGEEAKARALAFMDAQGWWKGL</sequence>
<evidence type="ECO:0000313" key="3">
    <source>
        <dbReference type="Proteomes" id="UP000799772"/>
    </source>
</evidence>
<comment type="caution">
    <text evidence="2">The sequence shown here is derived from an EMBL/GenBank/DDBJ whole genome shotgun (WGS) entry which is preliminary data.</text>
</comment>
<dbReference type="Proteomes" id="UP000799772">
    <property type="component" value="Unassembled WGS sequence"/>
</dbReference>
<protein>
    <submittedName>
        <fullName evidence="2">Uncharacterized protein</fullName>
    </submittedName>
</protein>
<evidence type="ECO:0000256" key="1">
    <source>
        <dbReference type="SAM" id="MobiDB-lite"/>
    </source>
</evidence>
<proteinExistence type="predicted"/>
<feature type="region of interest" description="Disordered" evidence="1">
    <location>
        <begin position="187"/>
        <end position="244"/>
    </location>
</feature>
<keyword evidence="3" id="KW-1185">Reference proteome</keyword>
<feature type="region of interest" description="Disordered" evidence="1">
    <location>
        <begin position="1"/>
        <end position="111"/>
    </location>
</feature>
<feature type="compositionally biased region" description="Low complexity" evidence="1">
    <location>
        <begin position="8"/>
        <end position="18"/>
    </location>
</feature>
<reference evidence="2" key="1">
    <citation type="journal article" date="2020" name="Stud. Mycol.">
        <title>101 Dothideomycetes genomes: a test case for predicting lifestyles and emergence of pathogens.</title>
        <authorList>
            <person name="Haridas S."/>
            <person name="Albert R."/>
            <person name="Binder M."/>
            <person name="Bloem J."/>
            <person name="Labutti K."/>
            <person name="Salamov A."/>
            <person name="Andreopoulos B."/>
            <person name="Baker S."/>
            <person name="Barry K."/>
            <person name="Bills G."/>
            <person name="Bluhm B."/>
            <person name="Cannon C."/>
            <person name="Castanera R."/>
            <person name="Culley D."/>
            <person name="Daum C."/>
            <person name="Ezra D."/>
            <person name="Gonzalez J."/>
            <person name="Henrissat B."/>
            <person name="Kuo A."/>
            <person name="Liang C."/>
            <person name="Lipzen A."/>
            <person name="Lutzoni F."/>
            <person name="Magnuson J."/>
            <person name="Mondo S."/>
            <person name="Nolan M."/>
            <person name="Ohm R."/>
            <person name="Pangilinan J."/>
            <person name="Park H.-J."/>
            <person name="Ramirez L."/>
            <person name="Alfaro M."/>
            <person name="Sun H."/>
            <person name="Tritt A."/>
            <person name="Yoshinaga Y."/>
            <person name="Zwiers L.-H."/>
            <person name="Turgeon B."/>
            <person name="Goodwin S."/>
            <person name="Spatafora J."/>
            <person name="Crous P."/>
            <person name="Grigoriev I."/>
        </authorList>
    </citation>
    <scope>NUCLEOTIDE SEQUENCE</scope>
    <source>
        <strain evidence="2">CBS 133067</strain>
    </source>
</reference>
<name>A0A9P4I7Q3_9PEZI</name>
<dbReference type="EMBL" id="ML978131">
    <property type="protein sequence ID" value="KAF2095519.1"/>
    <property type="molecule type" value="Genomic_DNA"/>
</dbReference>
<organism evidence="2 3">
    <name type="scientific">Rhizodiscina lignyota</name>
    <dbReference type="NCBI Taxonomy" id="1504668"/>
    <lineage>
        <taxon>Eukaryota</taxon>
        <taxon>Fungi</taxon>
        <taxon>Dikarya</taxon>
        <taxon>Ascomycota</taxon>
        <taxon>Pezizomycotina</taxon>
        <taxon>Dothideomycetes</taxon>
        <taxon>Pleosporomycetidae</taxon>
        <taxon>Aulographales</taxon>
        <taxon>Rhizodiscinaceae</taxon>
        <taxon>Rhizodiscina</taxon>
    </lineage>
</organism>
<gene>
    <name evidence="2" type="ORF">NA57DRAFT_59517</name>
</gene>
<dbReference type="AlphaFoldDB" id="A0A9P4I7Q3"/>